<keyword evidence="4" id="KW-0472">Membrane</keyword>
<organism evidence="6 7">
    <name type="scientific">Rheinheimera marina</name>
    <dbReference type="NCBI Taxonomy" id="1774958"/>
    <lineage>
        <taxon>Bacteria</taxon>
        <taxon>Pseudomonadati</taxon>
        <taxon>Pseudomonadota</taxon>
        <taxon>Gammaproteobacteria</taxon>
        <taxon>Chromatiales</taxon>
        <taxon>Chromatiaceae</taxon>
        <taxon>Rheinheimera</taxon>
    </lineage>
</organism>
<gene>
    <name evidence="6" type="ORF">ACFO3I_02865</name>
</gene>
<protein>
    <submittedName>
        <fullName evidence="6">Aspartyl/asparaginyl beta-hydroxylase domain-containing protein</fullName>
    </submittedName>
</protein>
<feature type="domain" description="Aspartyl/asparaginy/proline hydroxylase" evidence="5">
    <location>
        <begin position="79"/>
        <end position="237"/>
    </location>
</feature>
<evidence type="ECO:0000259" key="5">
    <source>
        <dbReference type="Pfam" id="PF05118"/>
    </source>
</evidence>
<dbReference type="EMBL" id="JBHSGB010000002">
    <property type="protein sequence ID" value="MFC4653962.1"/>
    <property type="molecule type" value="Genomic_DNA"/>
</dbReference>
<evidence type="ECO:0000313" key="7">
    <source>
        <dbReference type="Proteomes" id="UP001595962"/>
    </source>
</evidence>
<dbReference type="RefSeq" id="WP_377331585.1">
    <property type="nucleotide sequence ID" value="NZ_JBHSGB010000002.1"/>
</dbReference>
<evidence type="ECO:0000256" key="1">
    <source>
        <dbReference type="ARBA" id="ARBA00007730"/>
    </source>
</evidence>
<dbReference type="Pfam" id="PF05118">
    <property type="entry name" value="Asp_Arg_Hydrox"/>
    <property type="match status" value="1"/>
</dbReference>
<feature type="transmembrane region" description="Helical" evidence="4">
    <location>
        <begin position="299"/>
        <end position="320"/>
    </location>
</feature>
<evidence type="ECO:0000313" key="6">
    <source>
        <dbReference type="EMBL" id="MFC4653962.1"/>
    </source>
</evidence>
<keyword evidence="4" id="KW-0812">Transmembrane</keyword>
<dbReference type="SUPFAM" id="SSF51197">
    <property type="entry name" value="Clavaminate synthase-like"/>
    <property type="match status" value="1"/>
</dbReference>
<keyword evidence="2" id="KW-0223">Dioxygenase</keyword>
<keyword evidence="4" id="KW-1133">Transmembrane helix</keyword>
<comment type="caution">
    <text evidence="6">The sequence shown here is derived from an EMBL/GenBank/DDBJ whole genome shotgun (WGS) entry which is preliminary data.</text>
</comment>
<dbReference type="InterPro" id="IPR027443">
    <property type="entry name" value="IPNS-like_sf"/>
</dbReference>
<comment type="similarity">
    <text evidence="1">Belongs to the aspartyl/asparaginyl beta-hydroxylase family.</text>
</comment>
<evidence type="ECO:0000256" key="2">
    <source>
        <dbReference type="ARBA" id="ARBA00022964"/>
    </source>
</evidence>
<proteinExistence type="inferred from homology"/>
<evidence type="ECO:0000256" key="4">
    <source>
        <dbReference type="SAM" id="Phobius"/>
    </source>
</evidence>
<feature type="transmembrane region" description="Helical" evidence="4">
    <location>
        <begin position="6"/>
        <end position="24"/>
    </location>
</feature>
<dbReference type="Gene3D" id="2.60.120.330">
    <property type="entry name" value="B-lactam Antibiotic, Isopenicillin N Synthase, Chain"/>
    <property type="match status" value="1"/>
</dbReference>
<dbReference type="Proteomes" id="UP001595962">
    <property type="component" value="Unassembled WGS sequence"/>
</dbReference>
<reference evidence="7" key="1">
    <citation type="journal article" date="2019" name="Int. J. Syst. Evol. Microbiol.">
        <title>The Global Catalogue of Microorganisms (GCM) 10K type strain sequencing project: providing services to taxonomists for standard genome sequencing and annotation.</title>
        <authorList>
            <consortium name="The Broad Institute Genomics Platform"/>
            <consortium name="The Broad Institute Genome Sequencing Center for Infectious Disease"/>
            <person name="Wu L."/>
            <person name="Ma J."/>
        </authorList>
    </citation>
    <scope>NUCLEOTIDE SEQUENCE [LARGE SCALE GENOMIC DNA]</scope>
    <source>
        <strain evidence="7">DT28</strain>
    </source>
</reference>
<evidence type="ECO:0000256" key="3">
    <source>
        <dbReference type="ARBA" id="ARBA00023002"/>
    </source>
</evidence>
<dbReference type="InterPro" id="IPR007803">
    <property type="entry name" value="Asp/Arg/Pro-Hydrxlase"/>
</dbReference>
<sequence length="334" mass="38093">MTLLSKTLLVLMFCYVLASVLYVYRWRGSVRYASFSQYLRKAWPVFAPLNCLLYLTTKAQARQPVVTSDAFAGTELLRQHWPLIREEAQALMDAGLFDVIRTPGSAGYYDLGFRTFYKRGWSKFYLSWYGTTHKSALRLCPKTVALLQQVPAVRGAMFSLLPPGAELSLHSDPLACSLRYHLGLVTPNSAQCRIVVDGHSCSWQDGEDFVFDETYPHYAVNNSEQYRLILMCDVDRPLNWLGRQFNRCYLAMARHSLVPNLPEDQQGAVSALFAALSPWQQRALQLKARHRRAYKLLKWLLNTTLILLLLSGLVLAFKLLDAFVWHGGLVLLHQ</sequence>
<dbReference type="PANTHER" id="PTHR46332:SF5">
    <property type="entry name" value="ASPARTATE BETA-HYDROXYLASE DOMAIN CONTAINING 2"/>
    <property type="match status" value="1"/>
</dbReference>
<dbReference type="InterPro" id="IPR051821">
    <property type="entry name" value="Asp/Asn_beta-hydroxylase"/>
</dbReference>
<accession>A0ABV9JHX4</accession>
<keyword evidence="7" id="KW-1185">Reference proteome</keyword>
<dbReference type="PANTHER" id="PTHR46332">
    <property type="entry name" value="ASPARTATE BETA-HYDROXYLASE DOMAIN-CONTAINING PROTEIN 2"/>
    <property type="match status" value="1"/>
</dbReference>
<name>A0ABV9JHX4_9GAMM</name>
<keyword evidence="3" id="KW-0560">Oxidoreductase</keyword>